<feature type="transmembrane region" description="Helical" evidence="1">
    <location>
        <begin position="101"/>
        <end position="122"/>
    </location>
</feature>
<evidence type="ECO:0000313" key="2">
    <source>
        <dbReference type="EMBL" id="TCU96115.1"/>
    </source>
</evidence>
<keyword evidence="1" id="KW-0812">Transmembrane</keyword>
<organism evidence="2 3">
    <name type="scientific">Paracandidimonas soli</name>
    <dbReference type="NCBI Taxonomy" id="1917182"/>
    <lineage>
        <taxon>Bacteria</taxon>
        <taxon>Pseudomonadati</taxon>
        <taxon>Pseudomonadota</taxon>
        <taxon>Betaproteobacteria</taxon>
        <taxon>Burkholderiales</taxon>
        <taxon>Alcaligenaceae</taxon>
        <taxon>Paracandidimonas</taxon>
    </lineage>
</organism>
<comment type="caution">
    <text evidence="2">The sequence shown here is derived from an EMBL/GenBank/DDBJ whole genome shotgun (WGS) entry which is preliminary data.</text>
</comment>
<name>A0A4R3UVD9_9BURK</name>
<proteinExistence type="predicted"/>
<evidence type="ECO:0000313" key="3">
    <source>
        <dbReference type="Proteomes" id="UP000294692"/>
    </source>
</evidence>
<sequence>MSELPKFVYTAEHEFYYSTKEPVPIADVIEALQGIERMLRSLPRAIERVTEISIADSHIYVERIESGSLKEKILIKLFFKSEEELDSFLDKIRKTLDGKPMLKGSLITILIAGFIGTGLLFASKALQEPAPNITANHNVIINIGAGEVGMSPDGFRSLIESSILDKKDFAKAAVKFVKPARQDNQASIVLDDMSELSITPLAIAETPEVVNIEPISDVVEYEKATLLIRAGDMDQVSSGWAGAIQGETERLPIELDPALSPVQLFGRASKQVTADVALVRRQDGRSGKMVPKSIFVRHIYD</sequence>
<gene>
    <name evidence="2" type="ORF">EV686_107173</name>
</gene>
<evidence type="ECO:0000256" key="1">
    <source>
        <dbReference type="SAM" id="Phobius"/>
    </source>
</evidence>
<dbReference type="AlphaFoldDB" id="A0A4R3UVD9"/>
<keyword evidence="1" id="KW-0472">Membrane</keyword>
<keyword evidence="3" id="KW-1185">Reference proteome</keyword>
<keyword evidence="1" id="KW-1133">Transmembrane helix</keyword>
<protein>
    <submittedName>
        <fullName evidence="2">Uncharacterized protein</fullName>
    </submittedName>
</protein>
<dbReference type="EMBL" id="SMBX01000007">
    <property type="protein sequence ID" value="TCU96115.1"/>
    <property type="molecule type" value="Genomic_DNA"/>
</dbReference>
<dbReference type="OrthoDB" id="9181504at2"/>
<reference evidence="2 3" key="1">
    <citation type="submission" date="2019-03" db="EMBL/GenBank/DDBJ databases">
        <title>Genomic Encyclopedia of Type Strains, Phase IV (KMG-IV): sequencing the most valuable type-strain genomes for metagenomic binning, comparative biology and taxonomic classification.</title>
        <authorList>
            <person name="Goeker M."/>
        </authorList>
    </citation>
    <scope>NUCLEOTIDE SEQUENCE [LARGE SCALE GENOMIC DNA]</scope>
    <source>
        <strain evidence="2 3">DSM 100048</strain>
    </source>
</reference>
<accession>A0A4R3UVD9</accession>
<dbReference type="RefSeq" id="WP_132477591.1">
    <property type="nucleotide sequence ID" value="NZ_JBHRVM010000001.1"/>
</dbReference>
<dbReference type="Proteomes" id="UP000294692">
    <property type="component" value="Unassembled WGS sequence"/>
</dbReference>